<dbReference type="GO" id="GO:0004534">
    <property type="term" value="F:5'-3' RNA exonuclease activity"/>
    <property type="evidence" value="ECO:0007669"/>
    <property type="project" value="TreeGrafter"/>
</dbReference>
<dbReference type="GO" id="GO:0035312">
    <property type="term" value="F:5'-3' DNA exonuclease activity"/>
    <property type="evidence" value="ECO:0007669"/>
    <property type="project" value="TreeGrafter"/>
</dbReference>
<comment type="caution">
    <text evidence="2">The sequence shown here is derived from an EMBL/GenBank/DDBJ whole genome shotgun (WGS) entry which is preliminary data.</text>
</comment>
<dbReference type="SUPFAM" id="SSF89550">
    <property type="entry name" value="PHP domain-like"/>
    <property type="match status" value="1"/>
</dbReference>
<dbReference type="InterPro" id="IPR003141">
    <property type="entry name" value="Pol/His_phosphatase_N"/>
</dbReference>
<dbReference type="OrthoDB" id="9804333at2"/>
<dbReference type="RefSeq" id="WP_136347219.1">
    <property type="nucleotide sequence ID" value="NZ_SSOC01000002.1"/>
</dbReference>
<evidence type="ECO:0000313" key="2">
    <source>
        <dbReference type="EMBL" id="THF66270.1"/>
    </source>
</evidence>
<dbReference type="Proteomes" id="UP000308430">
    <property type="component" value="Unassembled WGS sequence"/>
</dbReference>
<organism evidence="2 3">
    <name type="scientific">Pseudothauera nasutitermitis</name>
    <dbReference type="NCBI Taxonomy" id="2565930"/>
    <lineage>
        <taxon>Bacteria</taxon>
        <taxon>Pseudomonadati</taxon>
        <taxon>Pseudomonadota</taxon>
        <taxon>Betaproteobacteria</taxon>
        <taxon>Rhodocyclales</taxon>
        <taxon>Zoogloeaceae</taxon>
        <taxon>Pseudothauera</taxon>
    </lineage>
</organism>
<sequence length="278" mass="29617">MNADLHCHSTVSDGLLSPTQVVRRARDNGVELLALTDHDEVGGIDEARAAAAGLGVPFIAGVEISVSFAGETIHIVGLGIDHRDAALLAGLHQVRSGRDARAVRMGDELARIGIRGALEGARALAGNPALVSRSHFARFLVNQGVMPDTKTVFDHYLVRGKPGFVEQEWARLDEAVGWITAAGGIAVVAHPARYRLSNADMARLFDQFQAAGGEAVEVVSGAHTPDEAARFASEARRRGLLASRASDFHGERESAVDLGRCNPLPPDLVPVWTRLTPH</sequence>
<dbReference type="SMART" id="SM00481">
    <property type="entry name" value="POLIIIAc"/>
    <property type="match status" value="1"/>
</dbReference>
<dbReference type="NCBIfam" id="NF041577">
    <property type="entry name" value="nside_bi_sphtase"/>
    <property type="match status" value="1"/>
</dbReference>
<evidence type="ECO:0000259" key="1">
    <source>
        <dbReference type="SMART" id="SM00481"/>
    </source>
</evidence>
<name>A0A4S4B3E9_9RHOO</name>
<dbReference type="PANTHER" id="PTHR42924:SF3">
    <property type="entry name" value="POLYMERASE_HISTIDINOL PHOSPHATASE N-TERMINAL DOMAIN-CONTAINING PROTEIN"/>
    <property type="match status" value="1"/>
</dbReference>
<protein>
    <submittedName>
        <fullName evidence="2">PHP domain-containing protein</fullName>
    </submittedName>
</protein>
<dbReference type="InterPro" id="IPR016195">
    <property type="entry name" value="Pol/histidinol_Pase-like"/>
</dbReference>
<dbReference type="AlphaFoldDB" id="A0A4S4B3E9"/>
<dbReference type="InterPro" id="IPR004013">
    <property type="entry name" value="PHP_dom"/>
</dbReference>
<keyword evidence="3" id="KW-1185">Reference proteome</keyword>
<accession>A0A4S4B3E9</accession>
<feature type="domain" description="Polymerase/histidinol phosphatase N-terminal" evidence="1">
    <location>
        <begin position="3"/>
        <end position="68"/>
    </location>
</feature>
<dbReference type="Gene3D" id="3.20.20.140">
    <property type="entry name" value="Metal-dependent hydrolases"/>
    <property type="match status" value="1"/>
</dbReference>
<reference evidence="2 3" key="1">
    <citation type="submission" date="2019-04" db="EMBL/GenBank/DDBJ databases">
        <title>Azoarcus nasutitermitis sp. nov. isolated from termite nest.</title>
        <authorList>
            <person name="Lin S.-Y."/>
            <person name="Hameed A."/>
            <person name="Hsu Y.-H."/>
            <person name="Young C.-C."/>
        </authorList>
    </citation>
    <scope>NUCLEOTIDE SEQUENCE [LARGE SCALE GENOMIC DNA]</scope>
    <source>
        <strain evidence="2 3">CC-YHH838</strain>
    </source>
</reference>
<dbReference type="InterPro" id="IPR049742">
    <property type="entry name" value="35NBP"/>
</dbReference>
<dbReference type="PANTHER" id="PTHR42924">
    <property type="entry name" value="EXONUCLEASE"/>
    <property type="match status" value="1"/>
</dbReference>
<dbReference type="CDD" id="cd07438">
    <property type="entry name" value="PHP_HisPPase_AMP"/>
    <property type="match status" value="1"/>
</dbReference>
<dbReference type="Pfam" id="PF02811">
    <property type="entry name" value="PHP"/>
    <property type="match status" value="1"/>
</dbReference>
<evidence type="ECO:0000313" key="3">
    <source>
        <dbReference type="Proteomes" id="UP000308430"/>
    </source>
</evidence>
<dbReference type="Gene3D" id="1.10.150.650">
    <property type="match status" value="1"/>
</dbReference>
<proteinExistence type="predicted"/>
<dbReference type="InterPro" id="IPR052018">
    <property type="entry name" value="PHP_domain"/>
</dbReference>
<gene>
    <name evidence="2" type="ORF">E6C76_05340</name>
</gene>
<dbReference type="EMBL" id="SSOC01000002">
    <property type="protein sequence ID" value="THF66270.1"/>
    <property type="molecule type" value="Genomic_DNA"/>
</dbReference>